<organism evidence="9 10">
    <name type="scientific">Sulfurovum xiamenensis</name>
    <dbReference type="NCBI Taxonomy" id="3019066"/>
    <lineage>
        <taxon>Bacteria</taxon>
        <taxon>Pseudomonadati</taxon>
        <taxon>Campylobacterota</taxon>
        <taxon>Epsilonproteobacteria</taxon>
        <taxon>Campylobacterales</taxon>
        <taxon>Sulfurovaceae</taxon>
        <taxon>Sulfurovum</taxon>
    </lineage>
</organism>
<keyword evidence="7" id="KW-0472">Membrane</keyword>
<evidence type="ECO:0000256" key="1">
    <source>
        <dbReference type="ARBA" id="ARBA00000085"/>
    </source>
</evidence>
<dbReference type="CDD" id="cd00082">
    <property type="entry name" value="HisKA"/>
    <property type="match status" value="1"/>
</dbReference>
<feature type="transmembrane region" description="Helical" evidence="7">
    <location>
        <begin position="12"/>
        <end position="30"/>
    </location>
</feature>
<dbReference type="Pfam" id="PF02518">
    <property type="entry name" value="HATPase_c"/>
    <property type="match status" value="1"/>
</dbReference>
<name>A0ABT7QRD5_9BACT</name>
<dbReference type="SMART" id="SM00387">
    <property type="entry name" value="HATPase_c"/>
    <property type="match status" value="1"/>
</dbReference>
<dbReference type="PANTHER" id="PTHR45453">
    <property type="entry name" value="PHOSPHATE REGULON SENSOR PROTEIN PHOR"/>
    <property type="match status" value="1"/>
</dbReference>
<dbReference type="InterPro" id="IPR004358">
    <property type="entry name" value="Sig_transdc_His_kin-like_C"/>
</dbReference>
<dbReference type="SUPFAM" id="SSF47384">
    <property type="entry name" value="Homodimeric domain of signal transducing histidine kinase"/>
    <property type="match status" value="1"/>
</dbReference>
<feature type="domain" description="Histidine kinase" evidence="8">
    <location>
        <begin position="79"/>
        <end position="280"/>
    </location>
</feature>
<dbReference type="InterPro" id="IPR050351">
    <property type="entry name" value="BphY/WalK/GraS-like"/>
</dbReference>
<dbReference type="InterPro" id="IPR036890">
    <property type="entry name" value="HATPase_C_sf"/>
</dbReference>
<keyword evidence="4" id="KW-0808">Transferase</keyword>
<dbReference type="Gene3D" id="3.30.565.10">
    <property type="entry name" value="Histidine kinase-like ATPase, C-terminal domain"/>
    <property type="match status" value="1"/>
</dbReference>
<dbReference type="Pfam" id="PF00512">
    <property type="entry name" value="HisKA"/>
    <property type="match status" value="1"/>
</dbReference>
<evidence type="ECO:0000256" key="4">
    <source>
        <dbReference type="ARBA" id="ARBA00022679"/>
    </source>
</evidence>
<evidence type="ECO:0000259" key="8">
    <source>
        <dbReference type="PROSITE" id="PS50109"/>
    </source>
</evidence>
<protein>
    <recommendedName>
        <fullName evidence="2">histidine kinase</fullName>
        <ecNumber evidence="2">2.7.13.3</ecNumber>
    </recommendedName>
</protein>
<keyword evidence="7" id="KW-0812">Transmembrane</keyword>
<dbReference type="PRINTS" id="PR00344">
    <property type="entry name" value="BCTRLSENSOR"/>
</dbReference>
<keyword evidence="5 9" id="KW-0418">Kinase</keyword>
<proteinExistence type="predicted"/>
<reference evidence="9" key="1">
    <citation type="submission" date="2023-01" db="EMBL/GenBank/DDBJ databases">
        <title>Sulfurovum sp. XTW-4 genome assembly.</title>
        <authorList>
            <person name="Wang J."/>
        </authorList>
    </citation>
    <scope>NUCLEOTIDE SEQUENCE</scope>
    <source>
        <strain evidence="9">XTW-4</strain>
    </source>
</reference>
<dbReference type="EMBL" id="JAQIBC010000001">
    <property type="protein sequence ID" value="MDM5263104.1"/>
    <property type="molecule type" value="Genomic_DNA"/>
</dbReference>
<dbReference type="InterPro" id="IPR005467">
    <property type="entry name" value="His_kinase_dom"/>
</dbReference>
<keyword evidence="6" id="KW-0902">Two-component regulatory system</keyword>
<feature type="transmembrane region" description="Helical" evidence="7">
    <location>
        <begin position="42"/>
        <end position="64"/>
    </location>
</feature>
<gene>
    <name evidence="9" type="ORF">PF327_02730</name>
</gene>
<dbReference type="SUPFAM" id="SSF55874">
    <property type="entry name" value="ATPase domain of HSP90 chaperone/DNA topoisomerase II/histidine kinase"/>
    <property type="match status" value="1"/>
</dbReference>
<evidence type="ECO:0000256" key="5">
    <source>
        <dbReference type="ARBA" id="ARBA00022777"/>
    </source>
</evidence>
<keyword evidence="3" id="KW-0597">Phosphoprotein</keyword>
<sequence>MLSRKKEIIFGTVIYFVTMFTLLTAVYRFLGNWNIIEINFFIAGALVLLVAIGWGYVLSTLIFAPKKQMEDTLTSLTNDIIHELNIPLSTIKANTSMLKKTMEDEKSLKRIKRIEDASVRLKKLYDELVYSIHKEMHTIEKERFDLQSLIEDRIEVFKDQRRNPFELSLEQYEIEVDKIGFEQMFDNIVSNAMKYSSKDTPIVVTLHNHILSVEDQGVGMGSTELLRVHERYYQADDRKDGEGIGLALVKAYCDEEGIEIHFKSEKGVGTTVSLNMEKVHTA</sequence>
<dbReference type="PANTHER" id="PTHR45453:SF1">
    <property type="entry name" value="PHOSPHATE REGULON SENSOR PROTEIN PHOR"/>
    <property type="match status" value="1"/>
</dbReference>
<evidence type="ECO:0000256" key="2">
    <source>
        <dbReference type="ARBA" id="ARBA00012438"/>
    </source>
</evidence>
<comment type="catalytic activity">
    <reaction evidence="1">
        <text>ATP + protein L-histidine = ADP + protein N-phospho-L-histidine.</text>
        <dbReference type="EC" id="2.7.13.3"/>
    </reaction>
</comment>
<evidence type="ECO:0000256" key="3">
    <source>
        <dbReference type="ARBA" id="ARBA00022553"/>
    </source>
</evidence>
<evidence type="ECO:0000256" key="6">
    <source>
        <dbReference type="ARBA" id="ARBA00023012"/>
    </source>
</evidence>
<evidence type="ECO:0000256" key="7">
    <source>
        <dbReference type="SAM" id="Phobius"/>
    </source>
</evidence>
<keyword evidence="10" id="KW-1185">Reference proteome</keyword>
<evidence type="ECO:0000313" key="9">
    <source>
        <dbReference type="EMBL" id="MDM5263104.1"/>
    </source>
</evidence>
<accession>A0ABT7QRD5</accession>
<dbReference type="RefSeq" id="WP_289401225.1">
    <property type="nucleotide sequence ID" value="NZ_JAQIBC010000001.1"/>
</dbReference>
<dbReference type="Gene3D" id="1.10.287.130">
    <property type="match status" value="1"/>
</dbReference>
<dbReference type="GO" id="GO:0016301">
    <property type="term" value="F:kinase activity"/>
    <property type="evidence" value="ECO:0007669"/>
    <property type="project" value="UniProtKB-KW"/>
</dbReference>
<dbReference type="EC" id="2.7.13.3" evidence="2"/>
<keyword evidence="7" id="KW-1133">Transmembrane helix</keyword>
<comment type="caution">
    <text evidence="9">The sequence shown here is derived from an EMBL/GenBank/DDBJ whole genome shotgun (WGS) entry which is preliminary data.</text>
</comment>
<evidence type="ECO:0000313" key="10">
    <source>
        <dbReference type="Proteomes" id="UP001169066"/>
    </source>
</evidence>
<dbReference type="Proteomes" id="UP001169066">
    <property type="component" value="Unassembled WGS sequence"/>
</dbReference>
<dbReference type="InterPro" id="IPR003594">
    <property type="entry name" value="HATPase_dom"/>
</dbReference>
<dbReference type="SMART" id="SM00388">
    <property type="entry name" value="HisKA"/>
    <property type="match status" value="1"/>
</dbReference>
<dbReference type="PROSITE" id="PS50109">
    <property type="entry name" value="HIS_KIN"/>
    <property type="match status" value="1"/>
</dbReference>
<dbReference type="InterPro" id="IPR003661">
    <property type="entry name" value="HisK_dim/P_dom"/>
</dbReference>
<dbReference type="InterPro" id="IPR036097">
    <property type="entry name" value="HisK_dim/P_sf"/>
</dbReference>